<dbReference type="RefSeq" id="XP_060454091.1">
    <property type="nucleotide sequence ID" value="XM_060597171.1"/>
</dbReference>
<evidence type="ECO:0000313" key="20">
    <source>
        <dbReference type="Proteomes" id="UP001233271"/>
    </source>
</evidence>
<comment type="function">
    <text evidence="3">Condenses 4-methyl-5-(beta-hydroxyethyl)thiazole monophosphate (THZ-P) and 2-methyl-4-amino-5-hydroxymethyl pyrimidine pyrophosphate (HMP-PP) to form thiamine monophosphate (TMP).</text>
</comment>
<dbReference type="Gene3D" id="3.20.20.70">
    <property type="entry name" value="Aldolase class I"/>
    <property type="match status" value="1"/>
</dbReference>
<dbReference type="GO" id="GO:0005737">
    <property type="term" value="C:cytoplasm"/>
    <property type="evidence" value="ECO:0007669"/>
    <property type="project" value="TreeGrafter"/>
</dbReference>
<evidence type="ECO:0000313" key="19">
    <source>
        <dbReference type="EMBL" id="BEI88825.1"/>
    </source>
</evidence>
<comment type="pathway">
    <text evidence="5">Cofactor biosynthesis; thiamine diphosphate biosynthesis; thiamine phosphate from 4-amino-2-methyl-5-diphosphomethylpyrimidine and 4-methyl-5-(2-phosphoethyl)-thiazole: step 1/1.</text>
</comment>
<comment type="catalytic activity">
    <reaction evidence="15">
        <text>2-[(2R,5Z)-2-carboxy-4-methylthiazol-5(2H)-ylidene]ethyl phosphate + 4-amino-2-methyl-5-(diphosphooxymethyl)pyrimidine + 2 H(+) = thiamine phosphate + CO2 + diphosphate</text>
        <dbReference type="Rhea" id="RHEA:47844"/>
        <dbReference type="ChEBI" id="CHEBI:15378"/>
        <dbReference type="ChEBI" id="CHEBI:16526"/>
        <dbReference type="ChEBI" id="CHEBI:33019"/>
        <dbReference type="ChEBI" id="CHEBI:37575"/>
        <dbReference type="ChEBI" id="CHEBI:57841"/>
        <dbReference type="ChEBI" id="CHEBI:62899"/>
        <dbReference type="EC" id="2.5.1.3"/>
    </reaction>
</comment>
<evidence type="ECO:0000256" key="4">
    <source>
        <dbReference type="ARBA" id="ARBA00004868"/>
    </source>
</evidence>
<keyword evidence="10" id="KW-0067">ATP-binding</keyword>
<evidence type="ECO:0000256" key="17">
    <source>
        <dbReference type="ARBA" id="ARBA00061283"/>
    </source>
</evidence>
<evidence type="ECO:0000256" key="10">
    <source>
        <dbReference type="ARBA" id="ARBA00022840"/>
    </source>
</evidence>
<dbReference type="GO" id="GO:0000287">
    <property type="term" value="F:magnesium ion binding"/>
    <property type="evidence" value="ECO:0007669"/>
    <property type="project" value="InterPro"/>
</dbReference>
<dbReference type="InterPro" id="IPR029056">
    <property type="entry name" value="Ribokinase-like"/>
</dbReference>
<dbReference type="NCBIfam" id="NF006830">
    <property type="entry name" value="PRK09355.1"/>
    <property type="match status" value="1"/>
</dbReference>
<dbReference type="InterPro" id="IPR034291">
    <property type="entry name" value="TMP_synthase"/>
</dbReference>
<dbReference type="GO" id="GO:0009228">
    <property type="term" value="P:thiamine biosynthetic process"/>
    <property type="evidence" value="ECO:0007669"/>
    <property type="project" value="UniProtKB-KW"/>
</dbReference>
<dbReference type="PANTHER" id="PTHR20857:SF23">
    <property type="entry name" value="THIAMINE BIOSYNTHETIC BIFUNCTIONAL ENZYME"/>
    <property type="match status" value="1"/>
</dbReference>
<comment type="similarity">
    <text evidence="16">In the C-terminal section; belongs to the Thz kinase family.</text>
</comment>
<dbReference type="Proteomes" id="UP001233271">
    <property type="component" value="Chromosome 2"/>
</dbReference>
<comment type="cofactor">
    <cofactor evidence="2">
        <name>Mg(2+)</name>
        <dbReference type="ChEBI" id="CHEBI:18420"/>
    </cofactor>
</comment>
<keyword evidence="6" id="KW-0808">Transferase</keyword>
<dbReference type="EMBL" id="AP028213">
    <property type="protein sequence ID" value="BEI88825.1"/>
    <property type="molecule type" value="Genomic_DNA"/>
</dbReference>
<evidence type="ECO:0000256" key="11">
    <source>
        <dbReference type="ARBA" id="ARBA00022842"/>
    </source>
</evidence>
<dbReference type="Pfam" id="PF02581">
    <property type="entry name" value="TMP-TENI"/>
    <property type="match status" value="1"/>
</dbReference>
<feature type="domain" description="Thiamine phosphate synthase/TenI" evidence="18">
    <location>
        <begin position="9"/>
        <end position="207"/>
    </location>
</feature>
<evidence type="ECO:0000256" key="16">
    <source>
        <dbReference type="ARBA" id="ARBA00061146"/>
    </source>
</evidence>
<comment type="catalytic activity">
    <reaction evidence="14">
        <text>2-(2-carboxy-4-methylthiazol-5-yl)ethyl phosphate + 4-amino-2-methyl-5-(diphosphooxymethyl)pyrimidine + 2 H(+) = thiamine phosphate + CO2 + diphosphate</text>
        <dbReference type="Rhea" id="RHEA:47848"/>
        <dbReference type="ChEBI" id="CHEBI:15378"/>
        <dbReference type="ChEBI" id="CHEBI:16526"/>
        <dbReference type="ChEBI" id="CHEBI:33019"/>
        <dbReference type="ChEBI" id="CHEBI:37575"/>
        <dbReference type="ChEBI" id="CHEBI:57841"/>
        <dbReference type="ChEBI" id="CHEBI:62890"/>
        <dbReference type="EC" id="2.5.1.3"/>
    </reaction>
</comment>
<evidence type="ECO:0000256" key="2">
    <source>
        <dbReference type="ARBA" id="ARBA00001946"/>
    </source>
</evidence>
<evidence type="ECO:0000256" key="14">
    <source>
        <dbReference type="ARBA" id="ARBA00047851"/>
    </source>
</evidence>
<evidence type="ECO:0000256" key="6">
    <source>
        <dbReference type="ARBA" id="ARBA00022679"/>
    </source>
</evidence>
<dbReference type="InterPro" id="IPR013785">
    <property type="entry name" value="Aldolase_TIM"/>
</dbReference>
<dbReference type="GO" id="GO:0004417">
    <property type="term" value="F:hydroxyethylthiazole kinase activity"/>
    <property type="evidence" value="ECO:0007669"/>
    <property type="project" value="UniProtKB-EC"/>
</dbReference>
<name>A0AA48I6L9_9TREE</name>
<sequence length="536" mass="56118">MKPEVDYSVYLVTGRELLPEGKDYYESLEESLQGGVTVVQVREKDVDTGKFVEVARKTKEVCDKYNVPLLINDRVDVFLAVGCAGVHVGQSDMPASQVRALIGDDAILGVSVSNEKEAVQAVQDGVDYVGIGAVWPTASKDVTAKPKLAPSGTGVLLDIIASQGEKGLATQAVAIGGIHAHNTPFLLHGSVGASGKALDGVAVISAIVASQTPKEKAAELRAITDAFKASREGTNSETAVFPAPQRGAEELIKAAAELFAVVRDTTPLVHQITNAVVINDSANATLAIGASPIMATNPRDCADLSPVIGALLINFGTITDKEGMFVAGRHANMNGKPLVFDPVAVGATSFRRETSVELFSAWQPTVIKGNPAEIATLAERSDVATRGVDSVGAGFKDPADVVRTLARRRRAIVVMTGEQDYISDGATVLRVSNGHELLDVITGSGCMTGTLVATFCAAARTAHIKAHGEEKGAFPLVRGDMLAAALAGVLSINVAAERAVAREDVRGPGTFRAALIDELYAVRPADVLQRANVEVI</sequence>
<evidence type="ECO:0000256" key="15">
    <source>
        <dbReference type="ARBA" id="ARBA00047883"/>
    </source>
</evidence>
<evidence type="ECO:0000256" key="7">
    <source>
        <dbReference type="ARBA" id="ARBA00022723"/>
    </source>
</evidence>
<dbReference type="InterPro" id="IPR000417">
    <property type="entry name" value="Hyethyz_kinase"/>
</dbReference>
<dbReference type="HAMAP" id="MF_00228">
    <property type="entry name" value="Thz_kinase"/>
    <property type="match status" value="1"/>
</dbReference>
<dbReference type="InterPro" id="IPR022998">
    <property type="entry name" value="ThiamineP_synth_TenI"/>
</dbReference>
<evidence type="ECO:0000256" key="12">
    <source>
        <dbReference type="ARBA" id="ARBA00022977"/>
    </source>
</evidence>
<keyword evidence="8" id="KW-0547">Nucleotide-binding</keyword>
<dbReference type="NCBIfam" id="TIGR00693">
    <property type="entry name" value="thiE"/>
    <property type="match status" value="1"/>
</dbReference>
<organism evidence="19 20">
    <name type="scientific">Cutaneotrichosporon cavernicola</name>
    <dbReference type="NCBI Taxonomy" id="279322"/>
    <lineage>
        <taxon>Eukaryota</taxon>
        <taxon>Fungi</taxon>
        <taxon>Dikarya</taxon>
        <taxon>Basidiomycota</taxon>
        <taxon>Agaricomycotina</taxon>
        <taxon>Tremellomycetes</taxon>
        <taxon>Trichosporonales</taxon>
        <taxon>Trichosporonaceae</taxon>
        <taxon>Cutaneotrichosporon</taxon>
    </lineage>
</organism>
<dbReference type="GeneID" id="85492696"/>
<evidence type="ECO:0000256" key="9">
    <source>
        <dbReference type="ARBA" id="ARBA00022777"/>
    </source>
</evidence>
<dbReference type="GO" id="GO:0005524">
    <property type="term" value="F:ATP binding"/>
    <property type="evidence" value="ECO:0007669"/>
    <property type="project" value="UniProtKB-KW"/>
</dbReference>
<keyword evidence="11" id="KW-0460">Magnesium</keyword>
<evidence type="ECO:0000256" key="13">
    <source>
        <dbReference type="ARBA" id="ARBA00047334"/>
    </source>
</evidence>
<dbReference type="HAMAP" id="MF_00097">
    <property type="entry name" value="TMP_synthase"/>
    <property type="match status" value="1"/>
</dbReference>
<dbReference type="SUPFAM" id="SSF51391">
    <property type="entry name" value="Thiamin phosphate synthase"/>
    <property type="match status" value="1"/>
</dbReference>
<dbReference type="SUPFAM" id="SSF53613">
    <property type="entry name" value="Ribokinase-like"/>
    <property type="match status" value="1"/>
</dbReference>
<dbReference type="PANTHER" id="PTHR20857">
    <property type="entry name" value="THIAMINE-PHOSPHATE PYROPHOSPHORYLASE"/>
    <property type="match status" value="1"/>
</dbReference>
<keyword evidence="9" id="KW-0418">Kinase</keyword>
<dbReference type="PRINTS" id="PR01099">
    <property type="entry name" value="HYETHTZKNASE"/>
</dbReference>
<keyword evidence="20" id="KW-1185">Reference proteome</keyword>
<dbReference type="CDD" id="cd00564">
    <property type="entry name" value="TMP_TenI"/>
    <property type="match status" value="1"/>
</dbReference>
<keyword evidence="7" id="KW-0479">Metal-binding</keyword>
<reference evidence="19" key="1">
    <citation type="journal article" date="2023" name="BMC Genomics">
        <title>Chromosome-level genome assemblies of Cutaneotrichosporon spp. (Trichosporonales, Basidiomycota) reveal imbalanced evolution between nucleotide sequences and chromosome synteny.</title>
        <authorList>
            <person name="Kobayashi Y."/>
            <person name="Kayamori A."/>
            <person name="Aoki K."/>
            <person name="Shiwa Y."/>
            <person name="Matsutani M."/>
            <person name="Fujita N."/>
            <person name="Sugita T."/>
            <person name="Iwasaki W."/>
            <person name="Tanaka N."/>
            <person name="Takashima M."/>
        </authorList>
    </citation>
    <scope>NUCLEOTIDE SEQUENCE</scope>
    <source>
        <strain evidence="19">HIS019</strain>
    </source>
</reference>
<dbReference type="KEGG" id="ccac:CcaHIS019_0201870"/>
<protein>
    <recommendedName>
        <fullName evidence="18">Thiamine phosphate synthase/TenI domain-containing protein</fullName>
    </recommendedName>
</protein>
<dbReference type="AlphaFoldDB" id="A0AA48I6L9"/>
<comment type="catalytic activity">
    <reaction evidence="1">
        <text>5-(2-hydroxyethyl)-4-methylthiazole + ATP = 4-methyl-5-(2-phosphooxyethyl)-thiazole + ADP + H(+)</text>
        <dbReference type="Rhea" id="RHEA:24212"/>
        <dbReference type="ChEBI" id="CHEBI:15378"/>
        <dbReference type="ChEBI" id="CHEBI:17957"/>
        <dbReference type="ChEBI" id="CHEBI:30616"/>
        <dbReference type="ChEBI" id="CHEBI:58296"/>
        <dbReference type="ChEBI" id="CHEBI:456216"/>
        <dbReference type="EC" id="2.7.1.50"/>
    </reaction>
</comment>
<keyword evidence="12" id="KW-0784">Thiamine biosynthesis</keyword>
<proteinExistence type="inferred from homology"/>
<dbReference type="Gene3D" id="3.40.1190.20">
    <property type="match status" value="1"/>
</dbReference>
<comment type="similarity">
    <text evidence="17">In the N-terminal section; belongs to the thiamine-phosphate synthase family.</text>
</comment>
<evidence type="ECO:0000259" key="18">
    <source>
        <dbReference type="Pfam" id="PF02581"/>
    </source>
</evidence>
<accession>A0AA48I6L9</accession>
<dbReference type="Pfam" id="PF02110">
    <property type="entry name" value="HK"/>
    <property type="match status" value="1"/>
</dbReference>
<dbReference type="FunFam" id="3.20.20.70:FF:000104">
    <property type="entry name" value="Thiamine biosynthetic bifunctional enzyme"/>
    <property type="match status" value="1"/>
</dbReference>
<evidence type="ECO:0000256" key="8">
    <source>
        <dbReference type="ARBA" id="ARBA00022741"/>
    </source>
</evidence>
<comment type="catalytic activity">
    <reaction evidence="13">
        <text>4-methyl-5-(2-phosphooxyethyl)-thiazole + 4-amino-2-methyl-5-(diphosphooxymethyl)pyrimidine + H(+) = thiamine phosphate + diphosphate</text>
        <dbReference type="Rhea" id="RHEA:22328"/>
        <dbReference type="ChEBI" id="CHEBI:15378"/>
        <dbReference type="ChEBI" id="CHEBI:33019"/>
        <dbReference type="ChEBI" id="CHEBI:37575"/>
        <dbReference type="ChEBI" id="CHEBI:57841"/>
        <dbReference type="ChEBI" id="CHEBI:58296"/>
        <dbReference type="EC" id="2.5.1.3"/>
    </reaction>
</comment>
<dbReference type="InterPro" id="IPR036206">
    <property type="entry name" value="ThiamineP_synth_sf"/>
</dbReference>
<gene>
    <name evidence="19" type="primary">THI6</name>
    <name evidence="19" type="ORF">CcaverHIS019_0201870</name>
</gene>
<dbReference type="GO" id="GO:0004789">
    <property type="term" value="F:thiamine-phosphate diphosphorylase activity"/>
    <property type="evidence" value="ECO:0007669"/>
    <property type="project" value="UniProtKB-EC"/>
</dbReference>
<evidence type="ECO:0000256" key="5">
    <source>
        <dbReference type="ARBA" id="ARBA00005165"/>
    </source>
</evidence>
<comment type="pathway">
    <text evidence="4">Cofactor biosynthesis; thiamine diphosphate biosynthesis; 4-methyl-5-(2-phosphoethyl)-thiazole from 5-(2-hydroxyethyl)-4-methylthiazole: step 1/1.</text>
</comment>
<evidence type="ECO:0000256" key="1">
    <source>
        <dbReference type="ARBA" id="ARBA00001771"/>
    </source>
</evidence>
<evidence type="ECO:0000256" key="3">
    <source>
        <dbReference type="ARBA" id="ARBA00003814"/>
    </source>
</evidence>
<dbReference type="CDD" id="cd01170">
    <property type="entry name" value="THZ_kinase"/>
    <property type="match status" value="1"/>
</dbReference>